<evidence type="ECO:0000256" key="4">
    <source>
        <dbReference type="ARBA" id="ARBA00010662"/>
    </source>
</evidence>
<comment type="catalytic activity">
    <reaction evidence="1 7">
        <text>6-phospho-D-glucono-1,5-lactone + H2O = 6-phospho-D-gluconate + H(+)</text>
        <dbReference type="Rhea" id="RHEA:12556"/>
        <dbReference type="ChEBI" id="CHEBI:15377"/>
        <dbReference type="ChEBI" id="CHEBI:15378"/>
        <dbReference type="ChEBI" id="CHEBI:57955"/>
        <dbReference type="ChEBI" id="CHEBI:58759"/>
        <dbReference type="EC" id="3.1.1.31"/>
    </reaction>
</comment>
<comment type="caution">
    <text evidence="9">The sequence shown here is derived from an EMBL/GenBank/DDBJ whole genome shotgun (WGS) entry which is preliminary data.</text>
</comment>
<evidence type="ECO:0000259" key="8">
    <source>
        <dbReference type="Pfam" id="PF01182"/>
    </source>
</evidence>
<dbReference type="EMBL" id="MHIL01000019">
    <property type="protein sequence ID" value="OGY51367.1"/>
    <property type="molecule type" value="Genomic_DNA"/>
</dbReference>
<dbReference type="STRING" id="1797542.A3J59_04505"/>
<name>A0A1G1YIR8_9BACT</name>
<gene>
    <name evidence="7" type="primary">pgl</name>
    <name evidence="9" type="ORF">A3J59_04505</name>
</gene>
<keyword evidence="7" id="KW-0378">Hydrolase</keyword>
<sequence length="229" mass="25354">MAELIQTKDVSQPAVQIITKAVTALLKSQPTVVLALPGGRSIVGTLKQLTQATIPWQRVHVFMVDERLVPIDDEQSNFKQLTELLLNALTAAGTLPKENIHPFVYQPDEKDAGIKSYETELKRFGGCYDIVLLGVGEDGHTAALFPRHHSISDQADYYLTMADSPKLPPKRMTASRSLLTSARYGIALFVGEAKRQALERYQNQGLAIEDCPVKLIDEIEYGYVVTDLT</sequence>
<dbReference type="InterPro" id="IPR039104">
    <property type="entry name" value="6PGL"/>
</dbReference>
<reference evidence="9 10" key="1">
    <citation type="journal article" date="2016" name="Nat. Commun.">
        <title>Thousands of microbial genomes shed light on interconnected biogeochemical processes in an aquifer system.</title>
        <authorList>
            <person name="Anantharaman K."/>
            <person name="Brown C.T."/>
            <person name="Hug L.A."/>
            <person name="Sharon I."/>
            <person name="Castelle C.J."/>
            <person name="Probst A.J."/>
            <person name="Thomas B.C."/>
            <person name="Singh A."/>
            <person name="Wilkins M.J."/>
            <person name="Karaoz U."/>
            <person name="Brodie E.L."/>
            <person name="Williams K.H."/>
            <person name="Hubbard S.S."/>
            <person name="Banfield J.F."/>
        </authorList>
    </citation>
    <scope>NUCLEOTIDE SEQUENCE [LARGE SCALE GENOMIC DNA]</scope>
</reference>
<evidence type="ECO:0000256" key="3">
    <source>
        <dbReference type="ARBA" id="ARBA00004961"/>
    </source>
</evidence>
<organism evidence="9 10">
    <name type="scientific">Candidatus Buchananbacteria bacterium RIFCSPHIGHO2_02_FULL_56_16</name>
    <dbReference type="NCBI Taxonomy" id="1797542"/>
    <lineage>
        <taxon>Bacteria</taxon>
        <taxon>Candidatus Buchananiibacteriota</taxon>
    </lineage>
</organism>
<dbReference type="InterPro" id="IPR037171">
    <property type="entry name" value="NagB/RpiA_transferase-like"/>
</dbReference>
<evidence type="ECO:0000256" key="2">
    <source>
        <dbReference type="ARBA" id="ARBA00002681"/>
    </source>
</evidence>
<comment type="similarity">
    <text evidence="4 7">Belongs to the glucosamine/galactosamine-6-phosphate isomerase family. 6-phosphogluconolactonase subfamily.</text>
</comment>
<dbReference type="Pfam" id="PF01182">
    <property type="entry name" value="Glucosamine_iso"/>
    <property type="match status" value="1"/>
</dbReference>
<evidence type="ECO:0000256" key="6">
    <source>
        <dbReference type="ARBA" id="ARBA00020337"/>
    </source>
</evidence>
<dbReference type="Gene3D" id="3.40.50.1360">
    <property type="match status" value="1"/>
</dbReference>
<dbReference type="PANTHER" id="PTHR11054:SF0">
    <property type="entry name" value="6-PHOSPHOGLUCONOLACTONASE"/>
    <property type="match status" value="1"/>
</dbReference>
<dbReference type="CDD" id="cd01400">
    <property type="entry name" value="6PGL"/>
    <property type="match status" value="1"/>
</dbReference>
<protein>
    <recommendedName>
        <fullName evidence="6 7">6-phosphogluconolactonase</fullName>
        <shortName evidence="7">6PGL</shortName>
        <ecNumber evidence="5 7">3.1.1.31</ecNumber>
    </recommendedName>
</protein>
<feature type="domain" description="Glucosamine/galactosamine-6-phosphate isomerase" evidence="8">
    <location>
        <begin position="8"/>
        <end position="217"/>
    </location>
</feature>
<dbReference type="SUPFAM" id="SSF100950">
    <property type="entry name" value="NagB/RpiA/CoA transferase-like"/>
    <property type="match status" value="1"/>
</dbReference>
<dbReference type="EC" id="3.1.1.31" evidence="5 7"/>
<evidence type="ECO:0000313" key="10">
    <source>
        <dbReference type="Proteomes" id="UP000177310"/>
    </source>
</evidence>
<dbReference type="Proteomes" id="UP000177310">
    <property type="component" value="Unassembled WGS sequence"/>
</dbReference>
<dbReference type="AlphaFoldDB" id="A0A1G1YIR8"/>
<evidence type="ECO:0000256" key="1">
    <source>
        <dbReference type="ARBA" id="ARBA00000832"/>
    </source>
</evidence>
<evidence type="ECO:0000313" key="9">
    <source>
        <dbReference type="EMBL" id="OGY51367.1"/>
    </source>
</evidence>
<proteinExistence type="inferred from homology"/>
<dbReference type="InterPro" id="IPR006148">
    <property type="entry name" value="Glc/Gal-6P_isomerase"/>
</dbReference>
<dbReference type="GO" id="GO:0005975">
    <property type="term" value="P:carbohydrate metabolic process"/>
    <property type="evidence" value="ECO:0007669"/>
    <property type="project" value="UniProtKB-UniRule"/>
</dbReference>
<comment type="function">
    <text evidence="2 7">Hydrolysis of 6-phosphogluconolactone to 6-phosphogluconate.</text>
</comment>
<dbReference type="GO" id="GO:0017057">
    <property type="term" value="F:6-phosphogluconolactonase activity"/>
    <property type="evidence" value="ECO:0007669"/>
    <property type="project" value="UniProtKB-UniRule"/>
</dbReference>
<dbReference type="NCBIfam" id="TIGR01198">
    <property type="entry name" value="pgl"/>
    <property type="match status" value="1"/>
</dbReference>
<comment type="pathway">
    <text evidence="3 7">Carbohydrate degradation; pentose phosphate pathway; D-ribulose 5-phosphate from D-glucose 6-phosphate (oxidative stage): step 2/3.</text>
</comment>
<dbReference type="PANTHER" id="PTHR11054">
    <property type="entry name" value="6-PHOSPHOGLUCONOLACTONASE"/>
    <property type="match status" value="1"/>
</dbReference>
<dbReference type="GO" id="GO:0006098">
    <property type="term" value="P:pentose-phosphate shunt"/>
    <property type="evidence" value="ECO:0007669"/>
    <property type="project" value="UniProtKB-UniPathway"/>
</dbReference>
<evidence type="ECO:0000256" key="7">
    <source>
        <dbReference type="RuleBase" id="RU365095"/>
    </source>
</evidence>
<dbReference type="UniPathway" id="UPA00115">
    <property type="reaction ID" value="UER00409"/>
</dbReference>
<dbReference type="InterPro" id="IPR005900">
    <property type="entry name" value="6-phosphogluconolactonase_DevB"/>
</dbReference>
<evidence type="ECO:0000256" key="5">
    <source>
        <dbReference type="ARBA" id="ARBA00013198"/>
    </source>
</evidence>
<accession>A0A1G1YIR8</accession>